<dbReference type="InterPro" id="IPR027417">
    <property type="entry name" value="P-loop_NTPase"/>
</dbReference>
<dbReference type="Pfam" id="PF13167">
    <property type="entry name" value="GTP-bdg_N"/>
    <property type="match status" value="1"/>
</dbReference>
<dbReference type="PROSITE" id="PS51705">
    <property type="entry name" value="G_HFLX"/>
    <property type="match status" value="1"/>
</dbReference>
<dbReference type="EMBL" id="CP106877">
    <property type="protein sequence ID" value="WAA13512.1"/>
    <property type="molecule type" value="Genomic_DNA"/>
</dbReference>
<evidence type="ECO:0000256" key="5">
    <source>
        <dbReference type="ARBA" id="ARBA00023134"/>
    </source>
</evidence>
<dbReference type="NCBIfam" id="TIGR03156">
    <property type="entry name" value="GTP_HflX"/>
    <property type="match status" value="1"/>
</dbReference>
<keyword evidence="2 8" id="KW-0479">Metal-binding</keyword>
<dbReference type="InterPro" id="IPR006073">
    <property type="entry name" value="GTP-bd"/>
</dbReference>
<comment type="cofactor">
    <cofactor evidence="8">
        <name>Mg(2+)</name>
        <dbReference type="ChEBI" id="CHEBI:18420"/>
    </cofactor>
</comment>
<feature type="binding site" evidence="7">
    <location>
        <begin position="248"/>
        <end position="251"/>
    </location>
    <ligand>
        <name>GTP</name>
        <dbReference type="ChEBI" id="CHEBI:37565"/>
    </ligand>
</feature>
<proteinExistence type="inferred from homology"/>
<dbReference type="InterPro" id="IPR032305">
    <property type="entry name" value="GTP-bd_M"/>
</dbReference>
<feature type="domain" description="Hflx-type G" evidence="9">
    <location>
        <begin position="195"/>
        <end position="357"/>
    </location>
</feature>
<keyword evidence="11" id="KW-1185">Reference proteome</keyword>
<feature type="binding site" evidence="8">
    <location>
        <position position="228"/>
    </location>
    <ligand>
        <name>Mg(2+)</name>
        <dbReference type="ChEBI" id="CHEBI:18420"/>
    </ligand>
</feature>
<feature type="binding site" evidence="8">
    <location>
        <position position="208"/>
    </location>
    <ligand>
        <name>Mg(2+)</name>
        <dbReference type="ChEBI" id="CHEBI:18420"/>
    </ligand>
</feature>
<dbReference type="Gene3D" id="6.10.250.2860">
    <property type="match status" value="1"/>
</dbReference>
<dbReference type="InterPro" id="IPR030394">
    <property type="entry name" value="G_HFLX_dom"/>
</dbReference>
<dbReference type="GO" id="GO:0043022">
    <property type="term" value="F:ribosome binding"/>
    <property type="evidence" value="ECO:0007669"/>
    <property type="project" value="TreeGrafter"/>
</dbReference>
<dbReference type="PANTHER" id="PTHR10229:SF0">
    <property type="entry name" value="GTP-BINDING PROTEIN 6-RELATED"/>
    <property type="match status" value="1"/>
</dbReference>
<evidence type="ECO:0000256" key="2">
    <source>
        <dbReference type="ARBA" id="ARBA00022723"/>
    </source>
</evidence>
<dbReference type="AlphaFoldDB" id="A0A9E8M177"/>
<evidence type="ECO:0000256" key="4">
    <source>
        <dbReference type="ARBA" id="ARBA00022842"/>
    </source>
</evidence>
<comment type="function">
    <text evidence="6">GTPase that associates with the 50S ribosomal subunit and may have a role during protein synthesis or ribosome biogenesis.</text>
</comment>
<dbReference type="Gene3D" id="3.40.50.300">
    <property type="entry name" value="P-loop containing nucleotide triphosphate hydrolases"/>
    <property type="match status" value="1"/>
</dbReference>
<evidence type="ECO:0000256" key="6">
    <source>
        <dbReference type="HAMAP-Rule" id="MF_00900"/>
    </source>
</evidence>
<evidence type="ECO:0000313" key="10">
    <source>
        <dbReference type="EMBL" id="WAA13512.1"/>
    </source>
</evidence>
<dbReference type="InterPro" id="IPR025121">
    <property type="entry name" value="GTPase_HflX_N"/>
</dbReference>
<comment type="subcellular location">
    <subcellularLocation>
        <location evidence="6">Cytoplasm</location>
    </subcellularLocation>
    <text evidence="6">May associate with membranes.</text>
</comment>
<feature type="binding site" evidence="7">
    <location>
        <begin position="226"/>
        <end position="230"/>
    </location>
    <ligand>
        <name>GTP</name>
        <dbReference type="ChEBI" id="CHEBI:37565"/>
    </ligand>
</feature>
<evidence type="ECO:0000256" key="7">
    <source>
        <dbReference type="PIRSR" id="PIRSR006809-1"/>
    </source>
</evidence>
<dbReference type="PIRSF" id="PIRSF006809">
    <property type="entry name" value="GTP-binding_hflX_prd"/>
    <property type="match status" value="1"/>
</dbReference>
<gene>
    <name evidence="6 10" type="primary">hflX</name>
    <name evidence="10" type="ORF">OE105_05230</name>
</gene>
<reference evidence="10" key="1">
    <citation type="submission" date="2022-09" db="EMBL/GenBank/DDBJ databases">
        <title>Complete Genomes of Fervidibacillus albus and Fervidibacillus halotolerans isolated from tidal flat sediments.</title>
        <authorList>
            <person name="Kwon K.K."/>
            <person name="Yang S.-H."/>
            <person name="Park M.J."/>
            <person name="Oh H.-M."/>
        </authorList>
    </citation>
    <scope>NUCLEOTIDE SEQUENCE</scope>
    <source>
        <strain evidence="10">MEBiC13594</strain>
    </source>
</reference>
<evidence type="ECO:0000256" key="1">
    <source>
        <dbReference type="ARBA" id="ARBA00022490"/>
    </source>
</evidence>
<evidence type="ECO:0000313" key="11">
    <source>
        <dbReference type="Proteomes" id="UP001164726"/>
    </source>
</evidence>
<accession>A0A9E8M177</accession>
<feature type="binding site" evidence="7">
    <location>
        <begin position="201"/>
        <end position="208"/>
    </location>
    <ligand>
        <name>GTP</name>
        <dbReference type="ChEBI" id="CHEBI:37565"/>
    </ligand>
</feature>
<comment type="subunit">
    <text evidence="6">Monomer. Associates with the 50S ribosomal subunit.</text>
</comment>
<dbReference type="HAMAP" id="MF_00900">
    <property type="entry name" value="GTPase_HflX"/>
    <property type="match status" value="1"/>
</dbReference>
<dbReference type="InterPro" id="IPR042108">
    <property type="entry name" value="GTPase_HflX_N_sf"/>
</dbReference>
<feature type="binding site" evidence="7">
    <location>
        <begin position="314"/>
        <end position="317"/>
    </location>
    <ligand>
        <name>GTP</name>
        <dbReference type="ChEBI" id="CHEBI:37565"/>
    </ligand>
</feature>
<sequence>MVEKAILVGCQLENMDDFRFKQSMNELSSLTETANGNVIFVLTQKRKRPDPSHYIGRGKLEELGQLCIQWEADVVIFNDELTPSQLRNLTNVLQVKVIDRTQLILDIFAQRARSKEGKLQVELAQLEYLLPRLAGKGKELSRLGGGIGTRGPGETKLETDRRYIRRRIHDLKEQLDVIVKHRLRYRTRRKRNNRFRIALIGYTNAGKSTLFNRLTTEQTVEEDQLFATLDPLTRKMMLPSGYTCLVSDTVGFIEDLPTELIAAFRSTLEEVTEADLLLHIVDSSHPNYDRHEQTVQTILKELNAEKIPILTVYNKADRMMDHFFPTANGENIQICAFSPSDRQRLKEKIEEMVLEVTKPYTVSIPDHRGELIVKLKQETIVKELVYDENKSIYKCRGFCLPDHPIMGELKKYTNGDGKKNVFSARKQRKINPDH</sequence>
<dbReference type="KEGG" id="fhl:OE105_05230"/>
<dbReference type="GO" id="GO:0046872">
    <property type="term" value="F:metal ion binding"/>
    <property type="evidence" value="ECO:0007669"/>
    <property type="project" value="UniProtKB-KW"/>
</dbReference>
<dbReference type="InterPro" id="IPR016496">
    <property type="entry name" value="GTPase_HflX"/>
</dbReference>
<dbReference type="Pfam" id="PF01926">
    <property type="entry name" value="MMR_HSR1"/>
    <property type="match status" value="1"/>
</dbReference>
<dbReference type="GO" id="GO:0005525">
    <property type="term" value="F:GTP binding"/>
    <property type="evidence" value="ECO:0007669"/>
    <property type="project" value="UniProtKB-UniRule"/>
</dbReference>
<dbReference type="GO" id="GO:0005737">
    <property type="term" value="C:cytoplasm"/>
    <property type="evidence" value="ECO:0007669"/>
    <property type="project" value="UniProtKB-SubCell"/>
</dbReference>
<dbReference type="FunFam" id="3.40.50.11060:FF:000001">
    <property type="entry name" value="GTPase HflX"/>
    <property type="match status" value="1"/>
</dbReference>
<evidence type="ECO:0000256" key="3">
    <source>
        <dbReference type="ARBA" id="ARBA00022741"/>
    </source>
</evidence>
<protein>
    <recommendedName>
        <fullName evidence="6">GTPase HflX</fullName>
    </recommendedName>
    <alternativeName>
        <fullName evidence="6">GTP-binding protein HflX</fullName>
    </alternativeName>
</protein>
<comment type="similarity">
    <text evidence="6">Belongs to the TRAFAC class OBG-HflX-like GTPase superfamily. HflX GTPase family.</text>
</comment>
<keyword evidence="4 8" id="KW-0460">Magnesium</keyword>
<organism evidence="10 11">
    <name type="scientific">Fervidibacillus halotolerans</name>
    <dbReference type="NCBI Taxonomy" id="2980027"/>
    <lineage>
        <taxon>Bacteria</taxon>
        <taxon>Bacillati</taxon>
        <taxon>Bacillota</taxon>
        <taxon>Bacilli</taxon>
        <taxon>Bacillales</taxon>
        <taxon>Bacillaceae</taxon>
        <taxon>Fervidibacillus</taxon>
    </lineage>
</organism>
<dbReference type="RefSeq" id="WP_275421685.1">
    <property type="nucleotide sequence ID" value="NZ_CP106877.1"/>
</dbReference>
<evidence type="ECO:0000259" key="9">
    <source>
        <dbReference type="PROSITE" id="PS51705"/>
    </source>
</evidence>
<dbReference type="PANTHER" id="PTHR10229">
    <property type="entry name" value="GTP-BINDING PROTEIN HFLX"/>
    <property type="match status" value="1"/>
</dbReference>
<keyword evidence="1 6" id="KW-0963">Cytoplasm</keyword>
<keyword evidence="5 6" id="KW-0342">GTP-binding</keyword>
<dbReference type="Proteomes" id="UP001164726">
    <property type="component" value="Chromosome"/>
</dbReference>
<dbReference type="SUPFAM" id="SSF52540">
    <property type="entry name" value="P-loop containing nucleoside triphosphate hydrolases"/>
    <property type="match status" value="1"/>
</dbReference>
<dbReference type="PRINTS" id="PR00326">
    <property type="entry name" value="GTP1OBG"/>
</dbReference>
<dbReference type="Pfam" id="PF16360">
    <property type="entry name" value="GTP-bdg_M"/>
    <property type="match status" value="1"/>
</dbReference>
<dbReference type="GO" id="GO:0003924">
    <property type="term" value="F:GTPase activity"/>
    <property type="evidence" value="ECO:0007669"/>
    <property type="project" value="UniProtKB-UniRule"/>
</dbReference>
<dbReference type="Gene3D" id="3.40.50.11060">
    <property type="entry name" value="GTPase HflX, N-terminal domain"/>
    <property type="match status" value="1"/>
</dbReference>
<name>A0A9E8M177_9BACI</name>
<evidence type="ECO:0000256" key="8">
    <source>
        <dbReference type="PIRSR" id="PIRSR006809-2"/>
    </source>
</evidence>
<dbReference type="CDD" id="cd01878">
    <property type="entry name" value="HflX"/>
    <property type="match status" value="1"/>
</dbReference>
<keyword evidence="3 6" id="KW-0547">Nucleotide-binding</keyword>